<evidence type="ECO:0000313" key="3">
    <source>
        <dbReference type="Proteomes" id="UP001208570"/>
    </source>
</evidence>
<feature type="region of interest" description="Disordered" evidence="1">
    <location>
        <begin position="615"/>
        <end position="646"/>
    </location>
</feature>
<feature type="region of interest" description="Disordered" evidence="1">
    <location>
        <begin position="1"/>
        <end position="21"/>
    </location>
</feature>
<evidence type="ECO:0000256" key="1">
    <source>
        <dbReference type="SAM" id="MobiDB-lite"/>
    </source>
</evidence>
<keyword evidence="3" id="KW-1185">Reference proteome</keyword>
<protein>
    <submittedName>
        <fullName evidence="2">Uncharacterized protein</fullName>
    </submittedName>
</protein>
<dbReference type="Proteomes" id="UP001208570">
    <property type="component" value="Unassembled WGS sequence"/>
</dbReference>
<comment type="caution">
    <text evidence="2">The sequence shown here is derived from an EMBL/GenBank/DDBJ whole genome shotgun (WGS) entry which is preliminary data.</text>
</comment>
<gene>
    <name evidence="2" type="ORF">LSH36_174g07035</name>
</gene>
<feature type="compositionally biased region" description="Acidic residues" evidence="1">
    <location>
        <begin position="619"/>
        <end position="646"/>
    </location>
</feature>
<dbReference type="AlphaFoldDB" id="A0AAD9JS79"/>
<accession>A0AAD9JS79</accession>
<evidence type="ECO:0000313" key="2">
    <source>
        <dbReference type="EMBL" id="KAK2158251.1"/>
    </source>
</evidence>
<proteinExistence type="predicted"/>
<organism evidence="2 3">
    <name type="scientific">Paralvinella palmiformis</name>
    <dbReference type="NCBI Taxonomy" id="53620"/>
    <lineage>
        <taxon>Eukaryota</taxon>
        <taxon>Metazoa</taxon>
        <taxon>Spiralia</taxon>
        <taxon>Lophotrochozoa</taxon>
        <taxon>Annelida</taxon>
        <taxon>Polychaeta</taxon>
        <taxon>Sedentaria</taxon>
        <taxon>Canalipalpata</taxon>
        <taxon>Terebellida</taxon>
        <taxon>Terebelliformia</taxon>
        <taxon>Alvinellidae</taxon>
        <taxon>Paralvinella</taxon>
    </lineage>
</organism>
<name>A0AAD9JS79_9ANNE</name>
<reference evidence="2" key="1">
    <citation type="journal article" date="2023" name="Mol. Biol. Evol.">
        <title>Third-Generation Sequencing Reveals the Adaptive Role of the Epigenome in Three Deep-Sea Polychaetes.</title>
        <authorList>
            <person name="Perez M."/>
            <person name="Aroh O."/>
            <person name="Sun Y."/>
            <person name="Lan Y."/>
            <person name="Juniper S.K."/>
            <person name="Young C.R."/>
            <person name="Angers B."/>
            <person name="Qian P.Y."/>
        </authorList>
    </citation>
    <scope>NUCLEOTIDE SEQUENCE</scope>
    <source>
        <strain evidence="2">P08H-3</strain>
    </source>
</reference>
<sequence>MLKAEKSTLAPDTPVSGASHNHDPYPASVCVIKANLKSLAAQTREKPGHLFAKTLADLPDDAKLCLESLEVGIDRGGDKGRDGMEVRGDGVVLPKSYDIVLSQFPQTLYHVYANDHFGIETKRITAIFQEPSAIIRVIKYDEPWLNLKQHKFDLQRSNLAAYDGDTEPLQTLPDTGDEVTSEAIQLPEVLSMFIKYGFARFWKWPDTLNGGRICNSDEVDQIRRCGIQNLYGLFEGKRVEKVDFNKALDRVCRFYAKYSNCIVSSHVESCLAIDRSLFDTVYTYLCNEGRQALMNESIGQCLSNVGQANVARFMLQGGCQDSPNDITSTIGVMFSIYHGHGNTNITQELPGIRDNLARLCLSWHTLEKCFLPAYRKLCGSSAEQFYLGLLKKLKLDLVKEFSGLSENITDLARCSPETAARIAKEVVAISGNNGLKDYMMEQADMFKQSGKNLAQVRQQYGICSPVTTTMMMNKCFWIAASGTALDELSFNKFCRFIARWRRVEDWVGMGAFERFAHCYNTPVKDCPEESKIDLISFLNSYKNLTEHLDDLLLCPEEISSVVSSITECGITIPDLENQFILEGFRWYMDAQQICNGIPLHVREPAAVDATKWIKNDNCNSDDDHDDDDDNDNYDTDDDENDSDHDG</sequence>
<dbReference type="EMBL" id="JAODUP010000174">
    <property type="protein sequence ID" value="KAK2158251.1"/>
    <property type="molecule type" value="Genomic_DNA"/>
</dbReference>